<dbReference type="PROSITE" id="PS51755">
    <property type="entry name" value="OMPR_PHOB"/>
    <property type="match status" value="1"/>
</dbReference>
<dbReference type="Gene3D" id="1.10.10.10">
    <property type="entry name" value="Winged helix-like DNA-binding domain superfamily/Winged helix DNA-binding domain"/>
    <property type="match status" value="1"/>
</dbReference>
<evidence type="ECO:0000259" key="3">
    <source>
        <dbReference type="PROSITE" id="PS51755"/>
    </source>
</evidence>
<reference evidence="4 5" key="1">
    <citation type="submission" date="2020-03" db="EMBL/GenBank/DDBJ databases">
        <title>Roseomonas selenitidurans sp. nov. isolated from soil.</title>
        <authorList>
            <person name="Liu H."/>
        </authorList>
    </citation>
    <scope>NUCLEOTIDE SEQUENCE [LARGE SCALE GENOMIC DNA]</scope>
    <source>
        <strain evidence="4 5">JCM 15073</strain>
    </source>
</reference>
<dbReference type="InterPro" id="IPR027417">
    <property type="entry name" value="P-loop_NTPase"/>
</dbReference>
<proteinExistence type="predicted"/>
<evidence type="ECO:0000256" key="2">
    <source>
        <dbReference type="PROSITE-ProRule" id="PRU01091"/>
    </source>
</evidence>
<dbReference type="Pfam" id="PF00486">
    <property type="entry name" value="Trans_reg_C"/>
    <property type="match status" value="1"/>
</dbReference>
<keyword evidence="5" id="KW-1185">Reference proteome</keyword>
<dbReference type="PRINTS" id="PR00364">
    <property type="entry name" value="DISEASERSIST"/>
</dbReference>
<keyword evidence="1 2" id="KW-0238">DNA-binding</keyword>
<dbReference type="InterPro" id="IPR036388">
    <property type="entry name" value="WH-like_DNA-bd_sf"/>
</dbReference>
<evidence type="ECO:0000256" key="1">
    <source>
        <dbReference type="ARBA" id="ARBA00023125"/>
    </source>
</evidence>
<dbReference type="InterPro" id="IPR001867">
    <property type="entry name" value="OmpR/PhoB-type_DNA-bd"/>
</dbReference>
<accession>A0ABX1F4F3</accession>
<dbReference type="Pfam" id="PF25872">
    <property type="entry name" value="HTH_77"/>
    <property type="match status" value="1"/>
</dbReference>
<dbReference type="EMBL" id="JAAVTX010000006">
    <property type="protein sequence ID" value="NKE47170.1"/>
    <property type="molecule type" value="Genomic_DNA"/>
</dbReference>
<name>A0ABX1F4F3_9PROT</name>
<evidence type="ECO:0000313" key="4">
    <source>
        <dbReference type="EMBL" id="NKE47170.1"/>
    </source>
</evidence>
<comment type="caution">
    <text evidence="4">The sequence shown here is derived from an EMBL/GenBank/DDBJ whole genome shotgun (WGS) entry which is preliminary data.</text>
</comment>
<dbReference type="PANTHER" id="PTHR47691">
    <property type="entry name" value="REGULATOR-RELATED"/>
    <property type="match status" value="1"/>
</dbReference>
<dbReference type="PANTHER" id="PTHR47691:SF3">
    <property type="entry name" value="HTH-TYPE TRANSCRIPTIONAL REGULATOR RV0890C-RELATED"/>
    <property type="match status" value="1"/>
</dbReference>
<evidence type="ECO:0000313" key="5">
    <source>
        <dbReference type="Proteomes" id="UP000765160"/>
    </source>
</evidence>
<dbReference type="InterPro" id="IPR058852">
    <property type="entry name" value="HTH_77"/>
</dbReference>
<dbReference type="CDD" id="cd00383">
    <property type="entry name" value="trans_reg_C"/>
    <property type="match status" value="1"/>
</dbReference>
<dbReference type="SUPFAM" id="SSF52540">
    <property type="entry name" value="P-loop containing nucleoside triphosphate hydrolases"/>
    <property type="match status" value="1"/>
</dbReference>
<dbReference type="Gene3D" id="3.40.50.300">
    <property type="entry name" value="P-loop containing nucleotide triphosphate hydrolases"/>
    <property type="match status" value="1"/>
</dbReference>
<dbReference type="RefSeq" id="WP_168052243.1">
    <property type="nucleotide sequence ID" value="NZ_JAATJR010000006.1"/>
</dbReference>
<dbReference type="SMART" id="SM00862">
    <property type="entry name" value="Trans_reg_C"/>
    <property type="match status" value="1"/>
</dbReference>
<protein>
    <recommendedName>
        <fullName evidence="3">OmpR/PhoB-type domain-containing protein</fullName>
    </recommendedName>
</protein>
<dbReference type="SUPFAM" id="SSF46894">
    <property type="entry name" value="C-terminal effector domain of the bipartite response regulators"/>
    <property type="match status" value="1"/>
</dbReference>
<dbReference type="InterPro" id="IPR016032">
    <property type="entry name" value="Sig_transdc_resp-reg_C-effctor"/>
</dbReference>
<gene>
    <name evidence="4" type="ORF">HB662_20495</name>
</gene>
<dbReference type="Proteomes" id="UP000765160">
    <property type="component" value="Unassembled WGS sequence"/>
</dbReference>
<organism evidence="4 5">
    <name type="scientific">Falsiroseomonas frigidaquae</name>
    <dbReference type="NCBI Taxonomy" id="487318"/>
    <lineage>
        <taxon>Bacteria</taxon>
        <taxon>Pseudomonadati</taxon>
        <taxon>Pseudomonadota</taxon>
        <taxon>Alphaproteobacteria</taxon>
        <taxon>Acetobacterales</taxon>
        <taxon>Roseomonadaceae</taxon>
        <taxon>Falsiroseomonas</taxon>
    </lineage>
</organism>
<feature type="domain" description="OmpR/PhoB-type" evidence="3">
    <location>
        <begin position="6"/>
        <end position="101"/>
    </location>
</feature>
<sequence length="485" mass="51903">MSSGGPAIHAHGPWEIDLARRELRAHGARITLGQRAFVILEVLLGRAGEAVSRAELMQAAWPEISVEANTLEVHILALRRAFGGERGLLRTVRGRGYQLQGAWRPRADAAADSRGNLPPADGALFGRQHALQTVIGLLRDHRLVTLTGSPGIGKTRLAIEAARHFAEKGGLVAFLVDLTTVAEPQQVPGAVADALLPGGDPTAWHPEQLAEALTGRTALLLLDGCEHVVADTARLVHAVVTRCAGIRILVTSRDTLRIDGEQVWRVPPLEPEPRDPAAAEPSTEPAAVALFLDRMRQAGALPATSADDIGKIGEICRRLDGLPLAIEWAAFRTASLGLDAVLSGLPARLLSLGSSQRTAPSRHRTLRAALDWSSERLTEPERRLMRRLGIFPGPFTLTAALAVASDVLTDDAVIDGIVSLVEQSILLRDESAGGSSWYFLETTRAYALERLAAAAEVEATAARRAEYDRKVAEADAPAKVQPPGF</sequence>
<feature type="DNA-binding region" description="OmpR/PhoB-type" evidence="2">
    <location>
        <begin position="6"/>
        <end position="101"/>
    </location>
</feature>